<comment type="caution">
    <text evidence="4">The sequence shown here is derived from an EMBL/GenBank/DDBJ whole genome shotgun (WGS) entry which is preliminary data.</text>
</comment>
<dbReference type="PANTHER" id="PTHR32305:SF15">
    <property type="entry name" value="PROTEIN RHSA-RELATED"/>
    <property type="match status" value="1"/>
</dbReference>
<dbReference type="Pfam" id="PF20148">
    <property type="entry name" value="DUF6531"/>
    <property type="match status" value="1"/>
</dbReference>
<reference evidence="4 5" key="1">
    <citation type="submission" date="2021-06" db="EMBL/GenBank/DDBJ databases">
        <authorList>
            <person name="Lu T."/>
            <person name="Wang Q."/>
            <person name="Han X."/>
        </authorList>
    </citation>
    <scope>NUCLEOTIDE SEQUENCE [LARGE SCALE GENOMIC DNA]</scope>
    <source>
        <strain evidence="4 5">LAM0050</strain>
    </source>
</reference>
<evidence type="ECO:0000259" key="3">
    <source>
        <dbReference type="Pfam" id="PF20148"/>
    </source>
</evidence>
<evidence type="ECO:0000313" key="4">
    <source>
        <dbReference type="EMBL" id="MBV4396608.1"/>
    </source>
</evidence>
<accession>A0ABS6NLW3</accession>
<sequence>MKRITTLLLLAIVIMPAAWSQTSEINNGNPVCKPAFTGHPCKDRSKEPSLNLGVGNPIHLISGNKYQEETDLPFLPSGLELTRYYNSLSKGNSLLGEGWSHSYDTRLYFAGNKLQIIHADGARTLFQARQGDTAHAVQASQGKLLAKDNVWHWELGSGFSKIFNQHGRLIQVNLPGLEPIRISRDERPGPTRHAILKVQAGQQHKLVFNYEIFKGTARLSRIDTHIGTFHYQHEQPEKHTGLRLVGMQRPDKMGKAYAYEAQYQHGNPFLLTGISMHDHTSKKSVRTNSWAYNEKGLAIRSITGRQDDTNNRIEIEYISRPKTENVPGLTRVKNTDGQHTDFHTSIKGGKYVLEAIEGAGCHGCAIPGTKAEYDSKGRMTSLNGTQIHYDENDNIRQLDISRSPWAGLQLHYDEKDRPVTWSSKITGAEHTRYNDRNLPVEQKFANGDQALFEYDKDGHLVKVMESTKNKARSVTTKIVSQPKNNFFAVEYSDENNVEKKVFFTLQKNTLNINTSRRPIWVSANRKGIEDWMPSIRYDDEYIFENEGKTKIHHLPEGGYISYFYNENNKPETIIWTEQSGKKHHLIMDSSIPEKGYVLGNQLAFHALKTDAGQTQLSLWNKDKRFWTQTLDFSEDNTLRSETVIVPDAKYEAGRNYAYDPSQRMISTKTSAQYKEQDLSGLHHYAWNKDGSSAAYFNGSNTIKPAIERDVSGLPIKTGELELEYGPNRKLHYITKNKAFLAAYFYGVHGQRTIKTTPDAHTHYYYDENNLLVGEWTIHRDKLTTQGVNDNISRRYIYAGKLPVAFIDYEQATFPIKMVPTEEVPIDDPRRHPHQSKLYFIHTDHIGQPFMVTDQEQKIHWLAHNSPTGESHILHADIEFNLRLPGQYYDQETGWHYNLHRYYDPAAGHYLEPDPIGPAANNDPFGYAAQQPRRFTDPLGLLLFSFDGTNNDKYTNTNVRKFERLYDGQLGSYIEGSGALTEETNFSNTMDLLAATKTQEIVNQQFYALLNHIAPYFYVRGDATPINEEANTQPLPFFSIDVVGFSRGATFALIFANKIADNTDKHGLFSYPFRDNRVSFKLIQACLDLRFIGLFDNVPQLGNRGSRNHKEKYSVPEKWTWVAHAVALHEFRELFPVTLLTGNGRNYIEQGFIGAHSDIGGIRWDSDLTDTHNPAPGRYSDLGDIALAWIHWQATQAGVPLKPLDTFKSDKILSQNFQSIDTPFMHGAPDNGDIVPNRDRHIQTAGHNERNWRQASHPYLGEEARIEMEHFIRRIPEDPNATQQFDFFGLEHRIVGEIDVPAYKQWLKKNLDWDAPF</sequence>
<keyword evidence="1" id="KW-0732">Signal</keyword>
<dbReference type="Pfam" id="PF09994">
    <property type="entry name" value="T6SS_Tle1-like_cat"/>
    <property type="match status" value="1"/>
</dbReference>
<dbReference type="InterPro" id="IPR045351">
    <property type="entry name" value="DUF6531"/>
</dbReference>
<feature type="domain" description="T6SS Phospholipase effector Tle1-like catalytic" evidence="2">
    <location>
        <begin position="1086"/>
        <end position="1189"/>
    </location>
</feature>
<dbReference type="InterPro" id="IPR050708">
    <property type="entry name" value="T6SS_VgrG/RHS"/>
</dbReference>
<evidence type="ECO:0000313" key="5">
    <source>
        <dbReference type="Proteomes" id="UP000722165"/>
    </source>
</evidence>
<dbReference type="NCBIfam" id="TIGR03696">
    <property type="entry name" value="Rhs_assc_core"/>
    <property type="match status" value="1"/>
</dbReference>
<organism evidence="4 5">
    <name type="scientific">Advenella alkanexedens</name>
    <dbReference type="NCBI Taxonomy" id="1481665"/>
    <lineage>
        <taxon>Bacteria</taxon>
        <taxon>Pseudomonadati</taxon>
        <taxon>Pseudomonadota</taxon>
        <taxon>Betaproteobacteria</taxon>
        <taxon>Burkholderiales</taxon>
        <taxon>Alcaligenaceae</taxon>
    </lineage>
</organism>
<dbReference type="Proteomes" id="UP000722165">
    <property type="component" value="Unassembled WGS sequence"/>
</dbReference>
<dbReference type="EMBL" id="JAHSPR010000003">
    <property type="protein sequence ID" value="MBV4396608.1"/>
    <property type="molecule type" value="Genomic_DNA"/>
</dbReference>
<dbReference type="PANTHER" id="PTHR32305">
    <property type="match status" value="1"/>
</dbReference>
<feature type="chain" id="PRO_5046115796" evidence="1">
    <location>
        <begin position="21"/>
        <end position="1316"/>
    </location>
</feature>
<feature type="domain" description="DUF6531" evidence="3">
    <location>
        <begin position="55"/>
        <end position="126"/>
    </location>
</feature>
<dbReference type="RefSeq" id="WP_217734744.1">
    <property type="nucleotide sequence ID" value="NZ_JAHSPR010000003.1"/>
</dbReference>
<feature type="signal peptide" evidence="1">
    <location>
        <begin position="1"/>
        <end position="20"/>
    </location>
</feature>
<protein>
    <submittedName>
        <fullName evidence="4">DUF2235 domain-containing protein</fullName>
    </submittedName>
</protein>
<dbReference type="InterPro" id="IPR022385">
    <property type="entry name" value="Rhs_assc_core"/>
</dbReference>
<dbReference type="InterPro" id="IPR018712">
    <property type="entry name" value="Tle1-like_cat"/>
</dbReference>
<keyword evidence="5" id="KW-1185">Reference proteome</keyword>
<evidence type="ECO:0000259" key="2">
    <source>
        <dbReference type="Pfam" id="PF09994"/>
    </source>
</evidence>
<proteinExistence type="predicted"/>
<gene>
    <name evidence="4" type="ORF">KU392_04950</name>
</gene>
<name>A0ABS6NLW3_9BURK</name>
<evidence type="ECO:0000256" key="1">
    <source>
        <dbReference type="SAM" id="SignalP"/>
    </source>
</evidence>